<evidence type="ECO:0000256" key="1">
    <source>
        <dbReference type="SAM" id="MobiDB-lite"/>
    </source>
</evidence>
<sequence>MAPLPGSEEEMSVNGSNGSQVDHQDDIGNLNDVNDPNINDPIPLGDMARPATKLPIIGGKGKGKESEGEHQDSQDIISKPEDDQLLLARRAKMCSKRMHDPSRIRVPRTTTLPPASDQTVVHSLPGKRKATTFKPVDYVVFQGRKVKCDGDDITAVLECTNNITDDYKCIIKTTTLEDMKSWLAPLLYDNTPRWFEAGVPIDKKDLNRAHVPRYEKTDVEVTPTSSTDIRCIEAKYMKDETEKNRPAPMDTSLAVDIETLPTEAVLPTPATGPSCISSSSPSMTLSSSTDVLPPRSVASVAAS</sequence>
<protein>
    <recommendedName>
        <fullName evidence="4">Integrase core domain containing protein</fullName>
    </recommendedName>
</protein>
<dbReference type="AlphaFoldDB" id="M1DPW1"/>
<accession>M1DPW1</accession>
<feature type="region of interest" description="Disordered" evidence="1">
    <location>
        <begin position="1"/>
        <end position="81"/>
    </location>
</feature>
<dbReference type="InParanoid" id="M1DPW1"/>
<feature type="compositionally biased region" description="Low complexity" evidence="1">
    <location>
        <begin position="28"/>
        <end position="46"/>
    </location>
</feature>
<feature type="region of interest" description="Disordered" evidence="1">
    <location>
        <begin position="264"/>
        <end position="303"/>
    </location>
</feature>
<organism evidence="2 3">
    <name type="scientific">Solanum tuberosum</name>
    <name type="common">Potato</name>
    <dbReference type="NCBI Taxonomy" id="4113"/>
    <lineage>
        <taxon>Eukaryota</taxon>
        <taxon>Viridiplantae</taxon>
        <taxon>Streptophyta</taxon>
        <taxon>Embryophyta</taxon>
        <taxon>Tracheophyta</taxon>
        <taxon>Spermatophyta</taxon>
        <taxon>Magnoliopsida</taxon>
        <taxon>eudicotyledons</taxon>
        <taxon>Gunneridae</taxon>
        <taxon>Pentapetalae</taxon>
        <taxon>asterids</taxon>
        <taxon>lamiids</taxon>
        <taxon>Solanales</taxon>
        <taxon>Solanaceae</taxon>
        <taxon>Solanoideae</taxon>
        <taxon>Solaneae</taxon>
        <taxon>Solanum</taxon>
    </lineage>
</organism>
<dbReference type="PANTHER" id="PTHR33180:SF31">
    <property type="entry name" value="POLYPROTEIN PROTEIN"/>
    <property type="match status" value="1"/>
</dbReference>
<evidence type="ECO:0000313" key="3">
    <source>
        <dbReference type="Proteomes" id="UP000011115"/>
    </source>
</evidence>
<dbReference type="Gramene" id="PGSC0003DMT400092478">
    <property type="protein sequence ID" value="PGSC0003DMT400092478"/>
    <property type="gene ID" value="PGSC0003DMG400042049"/>
</dbReference>
<dbReference type="HOGENOM" id="CLU_919528_0_0_1"/>
<proteinExistence type="predicted"/>
<dbReference type="GO" id="GO:0009579">
    <property type="term" value="C:thylakoid"/>
    <property type="evidence" value="ECO:0000318"/>
    <property type="project" value="GO_Central"/>
</dbReference>
<feature type="compositionally biased region" description="Low complexity" evidence="1">
    <location>
        <begin position="274"/>
        <end position="288"/>
    </location>
</feature>
<dbReference type="GO" id="GO:0009523">
    <property type="term" value="C:photosystem II"/>
    <property type="evidence" value="ECO:0000318"/>
    <property type="project" value="GO_Central"/>
</dbReference>
<name>M1DPW1_SOLTU</name>
<reference evidence="3" key="1">
    <citation type="journal article" date="2011" name="Nature">
        <title>Genome sequence and analysis of the tuber crop potato.</title>
        <authorList>
            <consortium name="The Potato Genome Sequencing Consortium"/>
        </authorList>
    </citation>
    <scope>NUCLEOTIDE SEQUENCE [LARGE SCALE GENOMIC DNA]</scope>
    <source>
        <strain evidence="3">cv. DM1-3 516 R44</strain>
    </source>
</reference>
<keyword evidence="3" id="KW-1185">Reference proteome</keyword>
<dbReference type="PANTHER" id="PTHR33180">
    <property type="entry name" value="PHOTOSYSTEM II CP43 REACTION CENTER PROTEIN"/>
    <property type="match status" value="1"/>
</dbReference>
<feature type="compositionally biased region" description="Basic and acidic residues" evidence="1">
    <location>
        <begin position="62"/>
        <end position="81"/>
    </location>
</feature>
<dbReference type="PaxDb" id="4113-PGSC0003DMT400092478"/>
<evidence type="ECO:0000313" key="2">
    <source>
        <dbReference type="EnsemblPlants" id="PGSC0003DMT400092478"/>
    </source>
</evidence>
<dbReference type="EnsemblPlants" id="PGSC0003DMT400092478">
    <property type="protein sequence ID" value="PGSC0003DMT400092478"/>
    <property type="gene ID" value="PGSC0003DMG400042049"/>
</dbReference>
<reference evidence="2" key="2">
    <citation type="submission" date="2015-06" db="UniProtKB">
        <authorList>
            <consortium name="EnsemblPlants"/>
        </authorList>
    </citation>
    <scope>IDENTIFICATION</scope>
    <source>
        <strain evidence="2">DM1-3 516 R44</strain>
    </source>
</reference>
<evidence type="ECO:0008006" key="4">
    <source>
        <dbReference type="Google" id="ProtNLM"/>
    </source>
</evidence>
<dbReference type="Proteomes" id="UP000011115">
    <property type="component" value="Unassembled WGS sequence"/>
</dbReference>